<dbReference type="Gene3D" id="3.40.50.1820">
    <property type="entry name" value="alpha/beta hydrolase"/>
    <property type="match status" value="1"/>
</dbReference>
<reference evidence="3" key="1">
    <citation type="journal article" date="2019" name="Int. J. Syst. Evol. Microbiol.">
        <title>The Global Catalogue of Microorganisms (GCM) 10K type strain sequencing project: providing services to taxonomists for standard genome sequencing and annotation.</title>
        <authorList>
            <consortium name="The Broad Institute Genomics Platform"/>
            <consortium name="The Broad Institute Genome Sequencing Center for Infectious Disease"/>
            <person name="Wu L."/>
            <person name="Ma J."/>
        </authorList>
    </citation>
    <scope>NUCLEOTIDE SEQUENCE [LARGE SCALE GENOMIC DNA]</scope>
    <source>
        <strain evidence="3">JCM 14309</strain>
    </source>
</reference>
<dbReference type="RefSeq" id="WP_344681193.1">
    <property type="nucleotide sequence ID" value="NZ_BAAAVT010000013.1"/>
</dbReference>
<accession>A0ABP6M340</accession>
<evidence type="ECO:0000313" key="2">
    <source>
        <dbReference type="EMBL" id="GAA3068457.1"/>
    </source>
</evidence>
<dbReference type="SUPFAM" id="SSF53474">
    <property type="entry name" value="alpha/beta-Hydrolases"/>
    <property type="match status" value="1"/>
</dbReference>
<protein>
    <recommendedName>
        <fullName evidence="1">Serine aminopeptidase S33 domain-containing protein</fullName>
    </recommendedName>
</protein>
<dbReference type="PANTHER" id="PTHR43798">
    <property type="entry name" value="MONOACYLGLYCEROL LIPASE"/>
    <property type="match status" value="1"/>
</dbReference>
<evidence type="ECO:0000313" key="3">
    <source>
        <dbReference type="Proteomes" id="UP001500236"/>
    </source>
</evidence>
<dbReference type="InterPro" id="IPR022742">
    <property type="entry name" value="Hydrolase_4"/>
</dbReference>
<sequence length="274" mass="28572">MSDDPTASDVAGAPALEATSLRETENPRLLLVLVPGLGTDVASTWRAAAAHLPEDVWAVGLDLPGHGRSAPWTDAPATPSMPQLARAVVDAVQRLRSTHPRLEHSPLRVAGTSLAGGLTLQLAAEHGAVVDSATVFGGLPRFGTAEAWRDRAQQVLDDGTEALTEGSMPRWFSPAFRASAPEAVHAVMGSLRAADDSSYAALCTVLSGFDLRKELPAISTPVHLVAGELDPVAPPEEIRAAAEAIPGARLTLVDGVAHQIAVERPQRAAELLSA</sequence>
<dbReference type="InterPro" id="IPR050266">
    <property type="entry name" value="AB_hydrolase_sf"/>
</dbReference>
<keyword evidence="3" id="KW-1185">Reference proteome</keyword>
<dbReference type="EMBL" id="BAAAVT010000013">
    <property type="protein sequence ID" value="GAA3068457.1"/>
    <property type="molecule type" value="Genomic_DNA"/>
</dbReference>
<comment type="caution">
    <text evidence="2">The sequence shown here is derived from an EMBL/GenBank/DDBJ whole genome shotgun (WGS) entry which is preliminary data.</text>
</comment>
<dbReference type="PANTHER" id="PTHR43798:SF5">
    <property type="entry name" value="MONOACYLGLYCEROL LIPASE ABHD6"/>
    <property type="match status" value="1"/>
</dbReference>
<organism evidence="2 3">
    <name type="scientific">Nesterenkonia aethiopica</name>
    <dbReference type="NCBI Taxonomy" id="269144"/>
    <lineage>
        <taxon>Bacteria</taxon>
        <taxon>Bacillati</taxon>
        <taxon>Actinomycetota</taxon>
        <taxon>Actinomycetes</taxon>
        <taxon>Micrococcales</taxon>
        <taxon>Micrococcaceae</taxon>
        <taxon>Nesterenkonia</taxon>
    </lineage>
</organism>
<gene>
    <name evidence="2" type="ORF">GCM10010529_21330</name>
</gene>
<evidence type="ECO:0000259" key="1">
    <source>
        <dbReference type="Pfam" id="PF12146"/>
    </source>
</evidence>
<dbReference type="Proteomes" id="UP001500236">
    <property type="component" value="Unassembled WGS sequence"/>
</dbReference>
<dbReference type="InterPro" id="IPR029058">
    <property type="entry name" value="AB_hydrolase_fold"/>
</dbReference>
<feature type="domain" description="Serine aminopeptidase S33" evidence="1">
    <location>
        <begin position="26"/>
        <end position="264"/>
    </location>
</feature>
<proteinExistence type="predicted"/>
<dbReference type="Pfam" id="PF12146">
    <property type="entry name" value="Hydrolase_4"/>
    <property type="match status" value="1"/>
</dbReference>
<name>A0ABP6M340_9MICC</name>